<dbReference type="OrthoDB" id="544175at2759"/>
<dbReference type="InterPro" id="IPR012458">
    <property type="entry name" value="DUF1664"/>
</dbReference>
<dbReference type="PANTHER" id="PTHR46667">
    <property type="entry name" value="OS05G0182700 PROTEIN"/>
    <property type="match status" value="1"/>
</dbReference>
<dbReference type="EMBL" id="JADFTS010000009">
    <property type="protein sequence ID" value="KAF9588563.1"/>
    <property type="molecule type" value="Genomic_DNA"/>
</dbReference>
<accession>A0A835LAV2</accession>
<evidence type="ECO:0000259" key="1">
    <source>
        <dbReference type="Pfam" id="PF07889"/>
    </source>
</evidence>
<evidence type="ECO:0000313" key="2">
    <source>
        <dbReference type="EMBL" id="KAF9588563.1"/>
    </source>
</evidence>
<proteinExistence type="predicted"/>
<dbReference type="Pfam" id="PF07889">
    <property type="entry name" value="DUF1664"/>
    <property type="match status" value="1"/>
</dbReference>
<reference evidence="2 3" key="1">
    <citation type="submission" date="2020-10" db="EMBL/GenBank/DDBJ databases">
        <title>The Coptis chinensis genome and diversification of protoberbering-type alkaloids.</title>
        <authorList>
            <person name="Wang B."/>
            <person name="Shu S."/>
            <person name="Song C."/>
            <person name="Liu Y."/>
        </authorList>
    </citation>
    <scope>NUCLEOTIDE SEQUENCE [LARGE SCALE GENOMIC DNA]</scope>
    <source>
        <strain evidence="2">HL-2020</strain>
        <tissue evidence="2">Leaf</tissue>
    </source>
</reference>
<feature type="domain" description="DUF1664" evidence="1">
    <location>
        <begin position="1"/>
        <end position="86"/>
    </location>
</feature>
<keyword evidence="3" id="KW-1185">Reference proteome</keyword>
<gene>
    <name evidence="2" type="ORF">IFM89_013415</name>
</gene>
<sequence>MANAVANVSKQLEQVTTVLDSTKRHLSQRLENLVGKLDEEMETTKLIANEVIKVKSDLFQIGFDVGVIQKIVSGLEGKIELIESKQDITNSGLWYLCQFAGVIKDGVNHNHTQKALLAEPPQKRLPHSSKCSFCRTSCAISENGQFKHAPNKDMIFIQIIVREKEPRNCCQQLPGFVLVQGIVPFFRYGTYKLIYPWVSSVKTGPEKGPRVSPVDTACDKKLDLPYSLSLLPIKAIQRLLSGSMFAFRGPSAWKLGCNKILCTYEFPAPRIEQSYLIYLFAMLQDVGSTKLPPDRLMLMEDDKLKGLQFIADTTDTGDAAKRSIIQKDKSTKSNLITTSRIHRPYSVGISYAPDA</sequence>
<organism evidence="2 3">
    <name type="scientific">Coptis chinensis</name>
    <dbReference type="NCBI Taxonomy" id="261450"/>
    <lineage>
        <taxon>Eukaryota</taxon>
        <taxon>Viridiplantae</taxon>
        <taxon>Streptophyta</taxon>
        <taxon>Embryophyta</taxon>
        <taxon>Tracheophyta</taxon>
        <taxon>Spermatophyta</taxon>
        <taxon>Magnoliopsida</taxon>
        <taxon>Ranunculales</taxon>
        <taxon>Ranunculaceae</taxon>
        <taxon>Coptidoideae</taxon>
        <taxon>Coptis</taxon>
    </lineage>
</organism>
<protein>
    <recommendedName>
        <fullName evidence="1">DUF1664 domain-containing protein</fullName>
    </recommendedName>
</protein>
<dbReference type="AlphaFoldDB" id="A0A835LAV2"/>
<dbReference type="PANTHER" id="PTHR46667:SF1">
    <property type="entry name" value="OS09G0482740 PROTEIN"/>
    <property type="match status" value="1"/>
</dbReference>
<comment type="caution">
    <text evidence="2">The sequence shown here is derived from an EMBL/GenBank/DDBJ whole genome shotgun (WGS) entry which is preliminary data.</text>
</comment>
<dbReference type="Proteomes" id="UP000631114">
    <property type="component" value="Unassembled WGS sequence"/>
</dbReference>
<evidence type="ECO:0000313" key="3">
    <source>
        <dbReference type="Proteomes" id="UP000631114"/>
    </source>
</evidence>
<name>A0A835LAV2_9MAGN</name>